<comment type="caution">
    <text evidence="4">The sequence shown here is derived from an EMBL/GenBank/DDBJ whole genome shotgun (WGS) entry which is preliminary data.</text>
</comment>
<sequence>MKRNIVIATVAAAALVGGGTATALAVTGDGDAPTKQSSVRAADDDRNDRDDRDDSADDDRDDRADDKADRAEDAADAKAAKVTAADAIATALKSVQGTAVSADLDDEGSSLVWDVDVLSSGGAWHSVRIDPGTGKVLGSHTEQEDADDTAEARAALKGSSVTAEEAAKAAAAKGTVTSVELDDDGRTNAWDVDTTAANGAEKEWKVDLKSAAVTADTSSDDNSSDHDDNDDNDSDDDGSDD</sequence>
<dbReference type="InterPro" id="IPR025711">
    <property type="entry name" value="PepSY"/>
</dbReference>
<feature type="domain" description="PepSY" evidence="3">
    <location>
        <begin position="161"/>
        <end position="215"/>
    </location>
</feature>
<evidence type="ECO:0000313" key="4">
    <source>
        <dbReference type="EMBL" id="PSM38311.1"/>
    </source>
</evidence>
<dbReference type="Pfam" id="PF03413">
    <property type="entry name" value="PepSY"/>
    <property type="match status" value="2"/>
</dbReference>
<reference evidence="4 5" key="1">
    <citation type="submission" date="2018-03" db="EMBL/GenBank/DDBJ databases">
        <title>Streptomyces dioscori sp. nov., a novel endophytic actinobacterium isolated from bulbil of Dioscorea bulbifera L.</title>
        <authorList>
            <person name="Zhikuan W."/>
        </authorList>
    </citation>
    <scope>NUCLEOTIDE SEQUENCE [LARGE SCALE GENOMIC DNA]</scope>
    <source>
        <strain evidence="4 5">A217</strain>
    </source>
</reference>
<dbReference type="RefSeq" id="WP_107021272.1">
    <property type="nucleotide sequence ID" value="NZ_KZ679056.1"/>
</dbReference>
<evidence type="ECO:0000259" key="3">
    <source>
        <dbReference type="Pfam" id="PF03413"/>
    </source>
</evidence>
<feature type="signal peptide" evidence="2">
    <location>
        <begin position="1"/>
        <end position="25"/>
    </location>
</feature>
<proteinExistence type="predicted"/>
<feature type="domain" description="PepSY" evidence="3">
    <location>
        <begin position="81"/>
        <end position="139"/>
    </location>
</feature>
<feature type="compositionally biased region" description="Basic and acidic residues" evidence="1">
    <location>
        <begin position="41"/>
        <end position="52"/>
    </location>
</feature>
<name>A0A2P8PWD9_9ACTN</name>
<dbReference type="AlphaFoldDB" id="A0A2P8PWD9"/>
<gene>
    <name evidence="4" type="ORF">C6Y14_36890</name>
</gene>
<protein>
    <submittedName>
        <fullName evidence="4">Peptidase propeptide and YpeB domain protein</fullName>
    </submittedName>
</protein>
<keyword evidence="5" id="KW-1185">Reference proteome</keyword>
<organism evidence="4 5">
    <name type="scientific">Streptomyces dioscori</name>
    <dbReference type="NCBI Taxonomy" id="2109333"/>
    <lineage>
        <taxon>Bacteria</taxon>
        <taxon>Bacillati</taxon>
        <taxon>Actinomycetota</taxon>
        <taxon>Actinomycetes</taxon>
        <taxon>Kitasatosporales</taxon>
        <taxon>Streptomycetaceae</taxon>
        <taxon>Streptomyces</taxon>
        <taxon>Streptomyces aurantiacus group</taxon>
    </lineage>
</organism>
<dbReference type="EMBL" id="PYBJ01000030">
    <property type="protein sequence ID" value="PSM38311.1"/>
    <property type="molecule type" value="Genomic_DNA"/>
</dbReference>
<feature type="region of interest" description="Disordered" evidence="1">
    <location>
        <begin position="25"/>
        <end position="80"/>
    </location>
</feature>
<evidence type="ECO:0000256" key="1">
    <source>
        <dbReference type="SAM" id="MobiDB-lite"/>
    </source>
</evidence>
<dbReference type="OrthoDB" id="4336385at2"/>
<accession>A0A2P8PWD9</accession>
<evidence type="ECO:0000256" key="2">
    <source>
        <dbReference type="SAM" id="SignalP"/>
    </source>
</evidence>
<dbReference type="Proteomes" id="UP000240429">
    <property type="component" value="Unassembled WGS sequence"/>
</dbReference>
<feature type="region of interest" description="Disordered" evidence="1">
    <location>
        <begin position="211"/>
        <end position="241"/>
    </location>
</feature>
<dbReference type="Gene3D" id="3.10.450.40">
    <property type="match status" value="2"/>
</dbReference>
<keyword evidence="2" id="KW-0732">Signal</keyword>
<feature type="chain" id="PRO_5038423747" evidence="2">
    <location>
        <begin position="26"/>
        <end position="241"/>
    </location>
</feature>
<feature type="region of interest" description="Disordered" evidence="1">
    <location>
        <begin position="131"/>
        <end position="158"/>
    </location>
</feature>
<feature type="compositionally biased region" description="Basic and acidic residues" evidence="1">
    <location>
        <begin position="61"/>
        <end position="79"/>
    </location>
</feature>
<evidence type="ECO:0000313" key="5">
    <source>
        <dbReference type="Proteomes" id="UP000240429"/>
    </source>
</evidence>
<feature type="compositionally biased region" description="Acidic residues" evidence="1">
    <location>
        <begin position="227"/>
        <end position="241"/>
    </location>
</feature>